<feature type="compositionally biased region" description="Pro residues" evidence="1">
    <location>
        <begin position="129"/>
        <end position="150"/>
    </location>
</feature>
<feature type="compositionally biased region" description="Low complexity" evidence="1">
    <location>
        <begin position="57"/>
        <end position="69"/>
    </location>
</feature>
<keyword evidence="3" id="KW-1185">Reference proteome</keyword>
<evidence type="ECO:0000313" key="3">
    <source>
        <dbReference type="Proteomes" id="UP000041254"/>
    </source>
</evidence>
<accession>A0A0G4EC07</accession>
<evidence type="ECO:0000256" key="1">
    <source>
        <dbReference type="SAM" id="MobiDB-lite"/>
    </source>
</evidence>
<dbReference type="AlphaFoldDB" id="A0A0G4EC07"/>
<name>A0A0G4EC07_VITBC</name>
<feature type="compositionally biased region" description="Acidic residues" evidence="1">
    <location>
        <begin position="372"/>
        <end position="383"/>
    </location>
</feature>
<dbReference type="EMBL" id="CDMY01000149">
    <property type="protein sequence ID" value="CEL93211.1"/>
    <property type="molecule type" value="Genomic_DNA"/>
</dbReference>
<feature type="region of interest" description="Disordered" evidence="1">
    <location>
        <begin position="359"/>
        <end position="386"/>
    </location>
</feature>
<gene>
    <name evidence="2" type="ORF">Vbra_6975</name>
</gene>
<dbReference type="VEuPathDB" id="CryptoDB:Vbra_6975"/>
<feature type="compositionally biased region" description="Acidic residues" evidence="1">
    <location>
        <begin position="325"/>
        <end position="345"/>
    </location>
</feature>
<feature type="compositionally biased region" description="Low complexity" evidence="1">
    <location>
        <begin position="362"/>
        <end position="371"/>
    </location>
</feature>
<feature type="compositionally biased region" description="Low complexity" evidence="1">
    <location>
        <begin position="78"/>
        <end position="95"/>
    </location>
</feature>
<evidence type="ECO:0000313" key="2">
    <source>
        <dbReference type="EMBL" id="CEL93211.1"/>
    </source>
</evidence>
<reference evidence="2 3" key="1">
    <citation type="submission" date="2014-11" db="EMBL/GenBank/DDBJ databases">
        <authorList>
            <person name="Zhu J."/>
            <person name="Qi W."/>
            <person name="Song R."/>
        </authorList>
    </citation>
    <scope>NUCLEOTIDE SEQUENCE [LARGE SCALE GENOMIC DNA]</scope>
</reference>
<feature type="compositionally biased region" description="Low complexity" evidence="1">
    <location>
        <begin position="1"/>
        <end position="16"/>
    </location>
</feature>
<feature type="compositionally biased region" description="Polar residues" evidence="1">
    <location>
        <begin position="43"/>
        <end position="56"/>
    </location>
</feature>
<dbReference type="Proteomes" id="UP000041254">
    <property type="component" value="Unassembled WGS sequence"/>
</dbReference>
<dbReference type="InParanoid" id="A0A0G4EC07"/>
<feature type="region of interest" description="Disordered" evidence="1">
    <location>
        <begin position="1"/>
        <end position="188"/>
    </location>
</feature>
<sequence>MSTGAYQQQQGYQQQGRTVSSSPPSAMPSEFYPLLPPGMIMPGTSQPQSLNASEMNQLIEQEGGPLQQQGIGGGSGGYQLQQQPQQSQQMMAQAGVAQEIKPMVQQDSMAPTMPQQHEQKEPYQQAYEPPSPTPPPPQQPQLPSMGPPSPAASFFNVDQPPPPQAPHQQQQPPSLPTSVLSAFEPSGRGLLTPDTRLMLKTVVPAGLGNIVRDDEKAVAARRLEADAKAIESLEGIKGREGQPVTPPVVAWGSIEEGSRPTIRLMDAKWHRYRDLGFDGSWRPPLTHNTRRTGELQGFYVLNKYAAFLPAATRIALEEEHPPPDQPDEADEDEDEDDNESDDSDDPVCNMMRELRERTMSRAACEAPASAAAEEEAEVSGDEGEDRRVTVGNVRAHELWTGAVTLADLANIKAGLAASALLFSAAERRSPELIRQTLGRLRHRFQLAANVYRRLIVSVLSALQAIHGAGGPRAAPHGSRPSCCWLEQYGPGGAGSGWAGCNCRVIPFSLQSQREKARGGGG</sequence>
<feature type="region of interest" description="Disordered" evidence="1">
    <location>
        <begin position="318"/>
        <end position="347"/>
    </location>
</feature>
<dbReference type="PhylomeDB" id="A0A0G4EC07"/>
<proteinExistence type="predicted"/>
<protein>
    <submittedName>
        <fullName evidence="2">Uncharacterized protein</fullName>
    </submittedName>
</protein>
<organism evidence="2 3">
    <name type="scientific">Vitrella brassicaformis (strain CCMP3155)</name>
    <dbReference type="NCBI Taxonomy" id="1169540"/>
    <lineage>
        <taxon>Eukaryota</taxon>
        <taxon>Sar</taxon>
        <taxon>Alveolata</taxon>
        <taxon>Colpodellida</taxon>
        <taxon>Vitrellaceae</taxon>
        <taxon>Vitrella</taxon>
    </lineage>
</organism>
<feature type="compositionally biased region" description="Polar residues" evidence="1">
    <location>
        <begin position="105"/>
        <end position="116"/>
    </location>
</feature>